<dbReference type="PANTHER" id="PTHR23422">
    <property type="entry name" value="DIPEPTIDYL PEPTIDASE III-RELATED"/>
    <property type="match status" value="1"/>
</dbReference>
<dbReference type="AlphaFoldDB" id="A0A1B6KD94"/>
<dbReference type="InterPro" id="IPR005317">
    <property type="entry name" value="Dipeptidyl-peptase3"/>
</dbReference>
<dbReference type="Gene3D" id="3.30.540.30">
    <property type="match status" value="3"/>
</dbReference>
<feature type="binding site" evidence="17">
    <location>
        <position position="546"/>
    </location>
    <ligand>
        <name>Zn(2+)</name>
        <dbReference type="ChEBI" id="CHEBI:29105"/>
        <note>catalytic</note>
    </ligand>
</feature>
<dbReference type="PIRSF" id="PIRSF007828">
    <property type="entry name" value="Dipeptidyl-peptidase_III"/>
    <property type="match status" value="1"/>
</dbReference>
<name>A0A1B6KD94_9HEMI</name>
<keyword evidence="6 15" id="KW-0031">Aminopeptidase</keyword>
<evidence type="ECO:0000256" key="14">
    <source>
        <dbReference type="ARBA" id="ARBA00032119"/>
    </source>
</evidence>
<reference evidence="18" key="1">
    <citation type="submission" date="2015-11" db="EMBL/GenBank/DDBJ databases">
        <title>De novo transcriptome assembly of four potential Pierce s Disease insect vectors from Arizona vineyards.</title>
        <authorList>
            <person name="Tassone E.E."/>
        </authorList>
    </citation>
    <scope>NUCLEOTIDE SEQUENCE</scope>
</reference>
<evidence type="ECO:0000256" key="7">
    <source>
        <dbReference type="ARBA" id="ARBA00022490"/>
    </source>
</evidence>
<keyword evidence="10 15" id="KW-0378">Hydrolase</keyword>
<evidence type="ECO:0000256" key="3">
    <source>
        <dbReference type="ARBA" id="ARBA00010200"/>
    </source>
</evidence>
<dbReference type="Pfam" id="PF03571">
    <property type="entry name" value="Peptidase_M49"/>
    <property type="match status" value="1"/>
</dbReference>
<dbReference type="EC" id="3.4.14.4" evidence="4 15"/>
<protein>
    <recommendedName>
        <fullName evidence="5 15">Dipeptidyl peptidase 3</fullName>
        <ecNumber evidence="4 15">3.4.14.4</ecNumber>
    </recommendedName>
    <alternativeName>
        <fullName evidence="13 15">Dipeptidyl aminopeptidase III</fullName>
    </alternativeName>
    <alternativeName>
        <fullName evidence="14 15">Dipeptidyl peptidase III</fullName>
    </alternativeName>
</protein>
<feature type="binding site" evidence="17">
    <location>
        <position position="494"/>
    </location>
    <ligand>
        <name>Zn(2+)</name>
        <dbReference type="ChEBI" id="CHEBI:29105"/>
        <note>catalytic</note>
    </ligand>
</feature>
<organism evidence="18">
    <name type="scientific">Graphocephala atropunctata</name>
    <dbReference type="NCBI Taxonomy" id="36148"/>
    <lineage>
        <taxon>Eukaryota</taxon>
        <taxon>Metazoa</taxon>
        <taxon>Ecdysozoa</taxon>
        <taxon>Arthropoda</taxon>
        <taxon>Hexapoda</taxon>
        <taxon>Insecta</taxon>
        <taxon>Pterygota</taxon>
        <taxon>Neoptera</taxon>
        <taxon>Paraneoptera</taxon>
        <taxon>Hemiptera</taxon>
        <taxon>Auchenorrhyncha</taxon>
        <taxon>Membracoidea</taxon>
        <taxon>Cicadellidae</taxon>
        <taxon>Cicadellinae</taxon>
        <taxon>Cicadellini</taxon>
        <taxon>Graphocephala</taxon>
    </lineage>
</organism>
<comment type="catalytic activity">
    <reaction evidence="1 15">
        <text>Release of an N-terminal dipeptide from a peptide comprising four or more residues, with broad specificity. Also acts on dipeptidyl 2-naphthylamides.</text>
        <dbReference type="EC" id="3.4.14.4"/>
    </reaction>
</comment>
<dbReference type="FunFam" id="3.30.540.30:FF:000008">
    <property type="entry name" value="Dipeptidyl peptidase 3"/>
    <property type="match status" value="1"/>
</dbReference>
<dbReference type="FunFam" id="3.30.540.30:FF:000001">
    <property type="entry name" value="Dipeptidyl peptidase 3"/>
    <property type="match status" value="1"/>
</dbReference>
<evidence type="ECO:0000256" key="8">
    <source>
        <dbReference type="ARBA" id="ARBA00022670"/>
    </source>
</evidence>
<dbReference type="InterPro" id="IPR039461">
    <property type="entry name" value="Peptidase_M49"/>
</dbReference>
<evidence type="ECO:0000256" key="13">
    <source>
        <dbReference type="ARBA" id="ARBA00031288"/>
    </source>
</evidence>
<dbReference type="GO" id="GO:0046872">
    <property type="term" value="F:metal ion binding"/>
    <property type="evidence" value="ECO:0007669"/>
    <property type="project" value="UniProtKB-KW"/>
</dbReference>
<feature type="binding site" evidence="17">
    <location>
        <position position="489"/>
    </location>
    <ligand>
        <name>Zn(2+)</name>
        <dbReference type="ChEBI" id="CHEBI:29105"/>
        <note>catalytic</note>
    </ligand>
</feature>
<proteinExistence type="inferred from homology"/>
<keyword evidence="11 15" id="KW-0862">Zinc</keyword>
<evidence type="ECO:0000256" key="6">
    <source>
        <dbReference type="ARBA" id="ARBA00022438"/>
    </source>
</evidence>
<dbReference type="GO" id="GO:0008239">
    <property type="term" value="F:dipeptidyl-peptidase activity"/>
    <property type="evidence" value="ECO:0007669"/>
    <property type="project" value="UniProtKB-UniRule"/>
</dbReference>
<dbReference type="PANTHER" id="PTHR23422:SF11">
    <property type="entry name" value="DIPEPTIDYL PEPTIDASE 3"/>
    <property type="match status" value="1"/>
</dbReference>
<evidence type="ECO:0000256" key="15">
    <source>
        <dbReference type="PIRNR" id="PIRNR007828"/>
    </source>
</evidence>
<dbReference type="EMBL" id="GEBQ01030803">
    <property type="protein sequence ID" value="JAT09174.1"/>
    <property type="molecule type" value="Transcribed_RNA"/>
</dbReference>
<feature type="active site" evidence="16">
    <location>
        <position position="490"/>
    </location>
</feature>
<evidence type="ECO:0000256" key="1">
    <source>
        <dbReference type="ARBA" id="ARBA00001336"/>
    </source>
</evidence>
<evidence type="ECO:0000256" key="16">
    <source>
        <dbReference type="PIRSR" id="PIRSR007828-1"/>
    </source>
</evidence>
<comment type="similarity">
    <text evidence="3 15">Belongs to the peptidase M49 family.</text>
</comment>
<evidence type="ECO:0000256" key="17">
    <source>
        <dbReference type="PIRSR" id="PIRSR007828-2"/>
    </source>
</evidence>
<evidence type="ECO:0000256" key="5">
    <source>
        <dbReference type="ARBA" id="ARBA00014713"/>
    </source>
</evidence>
<keyword evidence="8 15" id="KW-0645">Protease</keyword>
<evidence type="ECO:0000256" key="10">
    <source>
        <dbReference type="ARBA" id="ARBA00022801"/>
    </source>
</evidence>
<evidence type="ECO:0000256" key="4">
    <source>
        <dbReference type="ARBA" id="ARBA00012063"/>
    </source>
</evidence>
<dbReference type="GO" id="GO:0006508">
    <property type="term" value="P:proteolysis"/>
    <property type="evidence" value="ECO:0007669"/>
    <property type="project" value="UniProtKB-KW"/>
</dbReference>
<evidence type="ECO:0000256" key="12">
    <source>
        <dbReference type="ARBA" id="ARBA00023049"/>
    </source>
</evidence>
<comment type="subcellular location">
    <subcellularLocation>
        <location evidence="2">Cytoplasm</location>
    </subcellularLocation>
</comment>
<evidence type="ECO:0000313" key="18">
    <source>
        <dbReference type="EMBL" id="JAT09174.1"/>
    </source>
</evidence>
<gene>
    <name evidence="18" type="ORF">g.17884</name>
</gene>
<evidence type="ECO:0000256" key="11">
    <source>
        <dbReference type="ARBA" id="ARBA00022833"/>
    </source>
</evidence>
<dbReference type="GO" id="GO:0004177">
    <property type="term" value="F:aminopeptidase activity"/>
    <property type="evidence" value="ECO:0007669"/>
    <property type="project" value="UniProtKB-KW"/>
</dbReference>
<dbReference type="GO" id="GO:0005737">
    <property type="term" value="C:cytoplasm"/>
    <property type="evidence" value="ECO:0007669"/>
    <property type="project" value="UniProtKB-SubCell"/>
</dbReference>
<keyword evidence="7 15" id="KW-0963">Cytoplasm</keyword>
<sequence>MSASIFNRLLLRKWRPFKIQSKTIQSVSPRPVLQKQAIKTTPLNSKFNMTVKDHILPNDQPISELECEVAFNALTDNEKLYAHYLSQASWHGGLITAVQTSPESPLIFSFLFQLFSGQPLSELKEKALEKVTEDEYTALLVYACGVLANAGNYKGFGDSKIIPGIPQDKLGEIVQISGAYSKQPKLFQSLWDSCKDGIYSLSDKDSSLGFWDKGVTTYFSSNCTIEDSKIVKAYLTQIKMEAYNCRTFKTTEEGKTVYEIRLASALTGSDSSFMPAEAEFQGCVFRVTRGDYAPLMQRVADKLASAKEYAATSFEQLMLQEYIKSFTTGSLNAHKEGSRFWIKDKGPIIETYIGFIETYRDPSGQRGEFEGFVAMVNKEMSKKFSALLESAPTMLQKLPWPRTFEKDTFLKPDFTSLDVLTFSGSGIPAGINIPNYDEIRQNEGFKNVSLGNVIPASIMGRKISFLSPEDEALLVKNAVASFEVQVGLHELLGHGSGKLLRKESEKFNFDKENLIDPLTKEKVASWYEEGETYDSLFTTMGSAYEECRAECVGLYLSLEPDVVKIFGHEGELAGDVTYTNWLSMAWSGTCKALEMYQPATKSWLQAHSQARFVILQVMLEAGEGLVTVTETEPGQNLLLTVDRTKLHTVGKRAIGDFLQKLQVYKSCANVEEATKMFNKYSEVKDEGPHPWARWRDIVMAHKQPRKIFVQANTLLKDGKVILKRYEPNCEGLLQSWLDRVDVPEHSRILEELWEADRKHF</sequence>
<keyword evidence="12 15" id="KW-0482">Metalloprotease</keyword>
<dbReference type="GO" id="GO:0008235">
    <property type="term" value="F:metalloexopeptidase activity"/>
    <property type="evidence" value="ECO:0007669"/>
    <property type="project" value="InterPro"/>
</dbReference>
<dbReference type="FunFam" id="3.30.540.30:FF:000002">
    <property type="entry name" value="Dipeptidyl peptidase 3"/>
    <property type="match status" value="1"/>
</dbReference>
<comment type="cofactor">
    <cofactor evidence="15 17">
        <name>Zn(2+)</name>
        <dbReference type="ChEBI" id="CHEBI:29105"/>
    </cofactor>
    <text evidence="15 17">Binds 1 zinc ion per subunit.</text>
</comment>
<accession>A0A1B6KD94</accession>
<keyword evidence="9 15" id="KW-0479">Metal-binding</keyword>
<evidence type="ECO:0000256" key="9">
    <source>
        <dbReference type="ARBA" id="ARBA00022723"/>
    </source>
</evidence>
<evidence type="ECO:0000256" key="2">
    <source>
        <dbReference type="ARBA" id="ARBA00004496"/>
    </source>
</evidence>